<accession>A0A0J8B8X3</accession>
<gene>
    <name evidence="2" type="ORF">BVRB_000010</name>
</gene>
<name>A0A0J8B8X3_BETVV</name>
<organism evidence="2 3">
    <name type="scientific">Beta vulgaris subsp. vulgaris</name>
    <name type="common">Beet</name>
    <dbReference type="NCBI Taxonomy" id="3555"/>
    <lineage>
        <taxon>Eukaryota</taxon>
        <taxon>Viridiplantae</taxon>
        <taxon>Streptophyta</taxon>
        <taxon>Embryophyta</taxon>
        <taxon>Tracheophyta</taxon>
        <taxon>Spermatophyta</taxon>
        <taxon>Magnoliopsida</taxon>
        <taxon>eudicotyledons</taxon>
        <taxon>Gunneridae</taxon>
        <taxon>Pentapetalae</taxon>
        <taxon>Caryophyllales</taxon>
        <taxon>Chenopodiaceae</taxon>
        <taxon>Betoideae</taxon>
        <taxon>Beta</taxon>
    </lineage>
</organism>
<dbReference type="AlphaFoldDB" id="A0A0J8B8X3"/>
<keyword evidence="3" id="KW-1185">Reference proteome</keyword>
<feature type="non-terminal residue" evidence="2">
    <location>
        <position position="1"/>
    </location>
</feature>
<evidence type="ECO:0000313" key="2">
    <source>
        <dbReference type="EMBL" id="KMS96287.1"/>
    </source>
</evidence>
<evidence type="ECO:0000256" key="1">
    <source>
        <dbReference type="SAM" id="SignalP"/>
    </source>
</evidence>
<protein>
    <submittedName>
        <fullName evidence="2">Uncharacterized protein</fullName>
    </submittedName>
</protein>
<evidence type="ECO:0000313" key="3">
    <source>
        <dbReference type="Proteomes" id="UP000035740"/>
    </source>
</evidence>
<feature type="chain" id="PRO_5005294509" evidence="1">
    <location>
        <begin position="28"/>
        <end position="58"/>
    </location>
</feature>
<feature type="signal peptide" evidence="1">
    <location>
        <begin position="1"/>
        <end position="27"/>
    </location>
</feature>
<dbReference type="EMBL" id="KQ090393">
    <property type="protein sequence ID" value="KMS96287.1"/>
    <property type="molecule type" value="Genomic_DNA"/>
</dbReference>
<keyword evidence="1" id="KW-0732">Signal</keyword>
<proteinExistence type="predicted"/>
<dbReference type="Proteomes" id="UP000035740">
    <property type="component" value="Unassembled WGS sequence"/>
</dbReference>
<sequence>SFIFIPLRLIVISFSLSLSFFHGGSYGSYGKSCENRTFFLNNGVVSVEAVVGSKTTVK</sequence>
<dbReference type="Gramene" id="KMS96287">
    <property type="protein sequence ID" value="KMS96287"/>
    <property type="gene ID" value="BVRB_000010"/>
</dbReference>
<reference evidence="2 3" key="1">
    <citation type="journal article" date="2014" name="Nature">
        <title>The genome of the recently domesticated crop plant sugar beet (Beta vulgaris).</title>
        <authorList>
            <person name="Dohm J.C."/>
            <person name="Minoche A.E."/>
            <person name="Holtgrawe D."/>
            <person name="Capella-Gutierrez S."/>
            <person name="Zakrzewski F."/>
            <person name="Tafer H."/>
            <person name="Rupp O."/>
            <person name="Sorensen T.R."/>
            <person name="Stracke R."/>
            <person name="Reinhardt R."/>
            <person name="Goesmann A."/>
            <person name="Kraft T."/>
            <person name="Schulz B."/>
            <person name="Stadler P.F."/>
            <person name="Schmidt T."/>
            <person name="Gabaldon T."/>
            <person name="Lehrach H."/>
            <person name="Weisshaar B."/>
            <person name="Himmelbauer H."/>
        </authorList>
    </citation>
    <scope>NUCLEOTIDE SEQUENCE [LARGE SCALE GENOMIC DNA]</scope>
    <source>
        <tissue evidence="2">Taproot</tissue>
    </source>
</reference>